<dbReference type="PANTHER" id="PTHR13076">
    <property type="entry name" value="COILED-COIL AND C2 DOMAIN-CONTAINING PROTEIN 1-LIKE"/>
    <property type="match status" value="1"/>
</dbReference>
<accession>A0A8S3Z1G9</accession>
<feature type="region of interest" description="Disordered" evidence="2">
    <location>
        <begin position="368"/>
        <end position="467"/>
    </location>
</feature>
<dbReference type="AlphaFoldDB" id="A0A8S3Z1G9"/>
<feature type="region of interest" description="Disordered" evidence="2">
    <location>
        <begin position="86"/>
        <end position="197"/>
    </location>
</feature>
<dbReference type="PANTHER" id="PTHR13076:SF9">
    <property type="entry name" value="COILED-COIL AND C2 DOMAIN-CONTAINING PROTEIN 1-LIKE"/>
    <property type="match status" value="1"/>
</dbReference>
<feature type="compositionally biased region" description="Low complexity" evidence="2">
    <location>
        <begin position="267"/>
        <end position="286"/>
    </location>
</feature>
<dbReference type="InterPro" id="IPR035892">
    <property type="entry name" value="C2_domain_sf"/>
</dbReference>
<evidence type="ECO:0000256" key="1">
    <source>
        <dbReference type="ARBA" id="ARBA00010672"/>
    </source>
</evidence>
<dbReference type="Gene3D" id="2.60.40.150">
    <property type="entry name" value="C2 domain"/>
    <property type="match status" value="1"/>
</dbReference>
<dbReference type="Proteomes" id="UP000678393">
    <property type="component" value="Unassembled WGS sequence"/>
</dbReference>
<dbReference type="SMART" id="SM00239">
    <property type="entry name" value="C2"/>
    <property type="match status" value="1"/>
</dbReference>
<feature type="compositionally biased region" description="Basic and acidic residues" evidence="2">
    <location>
        <begin position="1"/>
        <end position="16"/>
    </location>
</feature>
<dbReference type="Pfam" id="PF21528">
    <property type="entry name" value="CC2D1A-B_DM14"/>
    <property type="match status" value="4"/>
</dbReference>
<feature type="compositionally biased region" description="Acidic residues" evidence="2">
    <location>
        <begin position="88"/>
        <end position="114"/>
    </location>
</feature>
<feature type="domain" description="C2" evidence="3">
    <location>
        <begin position="735"/>
        <end position="877"/>
    </location>
</feature>
<dbReference type="SMART" id="SM00685">
    <property type="entry name" value="DM14"/>
    <property type="match status" value="4"/>
</dbReference>
<feature type="region of interest" description="Disordered" evidence="2">
    <location>
        <begin position="267"/>
        <end position="322"/>
    </location>
</feature>
<feature type="compositionally biased region" description="Basic and acidic residues" evidence="2">
    <location>
        <begin position="443"/>
        <end position="462"/>
    </location>
</feature>
<reference evidence="4" key="1">
    <citation type="submission" date="2021-04" db="EMBL/GenBank/DDBJ databases">
        <authorList>
            <consortium name="Molecular Ecology Group"/>
        </authorList>
    </citation>
    <scope>NUCLEOTIDE SEQUENCE</scope>
</reference>
<dbReference type="OrthoDB" id="19996at2759"/>
<keyword evidence="5" id="KW-1185">Reference proteome</keyword>
<feature type="region of interest" description="Disordered" evidence="2">
    <location>
        <begin position="1"/>
        <end position="45"/>
    </location>
</feature>
<dbReference type="GO" id="GO:0001227">
    <property type="term" value="F:DNA-binding transcription repressor activity, RNA polymerase II-specific"/>
    <property type="evidence" value="ECO:0007669"/>
    <property type="project" value="InterPro"/>
</dbReference>
<dbReference type="SUPFAM" id="SSF49562">
    <property type="entry name" value="C2 domain (Calcium/lipid-binding domain, CaLB)"/>
    <property type="match status" value="1"/>
</dbReference>
<feature type="compositionally biased region" description="Pro residues" evidence="2">
    <location>
        <begin position="154"/>
        <end position="184"/>
    </location>
</feature>
<feature type="region of interest" description="Disordered" evidence="2">
    <location>
        <begin position="499"/>
        <end position="595"/>
    </location>
</feature>
<gene>
    <name evidence="4" type="ORF">CUNI_LOCUS7028</name>
</gene>
<evidence type="ECO:0000259" key="3">
    <source>
        <dbReference type="PROSITE" id="PS50004"/>
    </source>
</evidence>
<dbReference type="InterPro" id="IPR039725">
    <property type="entry name" value="CC2D1A/B"/>
</dbReference>
<organism evidence="4 5">
    <name type="scientific">Candidula unifasciata</name>
    <dbReference type="NCBI Taxonomy" id="100452"/>
    <lineage>
        <taxon>Eukaryota</taxon>
        <taxon>Metazoa</taxon>
        <taxon>Spiralia</taxon>
        <taxon>Lophotrochozoa</taxon>
        <taxon>Mollusca</taxon>
        <taxon>Gastropoda</taxon>
        <taxon>Heterobranchia</taxon>
        <taxon>Euthyneura</taxon>
        <taxon>Panpulmonata</taxon>
        <taxon>Eupulmonata</taxon>
        <taxon>Stylommatophora</taxon>
        <taxon>Helicina</taxon>
        <taxon>Helicoidea</taxon>
        <taxon>Geomitridae</taxon>
        <taxon>Candidula</taxon>
    </lineage>
</organism>
<feature type="compositionally biased region" description="Pro residues" evidence="2">
    <location>
        <begin position="546"/>
        <end position="564"/>
    </location>
</feature>
<dbReference type="Pfam" id="PF00168">
    <property type="entry name" value="C2"/>
    <property type="match status" value="1"/>
</dbReference>
<sequence length="1052" mass="113439">MFGKRKATEPGKRKGAELMSQMGLGPIPGIEDTGSMGYGDDDDDDDLEAELAALANEGIESVKKPRPKRTGNMGVVDIHQLAAVGMQDVDEDVSDTEDPDLLAELEELEDDVEEPVPSKTPQRSPIPAAASPSQKTITASPIFEPTLSSGVGPAPAPRNLPLPQKTPPPAPAAKPSPAPSPKPASAPLSSSSGGGGGAVAVLEERLNLYKQASAIAKTAGDSSKQRRLDRGIKTLTDLLKQAKAGKPINEEEIPPAVALGASVAVSDASSPSANSVPAGYPISAAPLAPPKPSPVSAAPVAPPKPSPVSAAPVAPTRQTTKQILLTRRDQYRKAALMAKQEGDMTKAGQYVRIAKQFDAVIQAADEGKPVDLSKMPPDPAELSGESTNTLATPKSTVPVQRVSNQAAGEDSEFDLPKTTAEEEKSLFNAPDAPKTIMEALTQRLEKYKTTESAAKTEGDSSKVRRMGRIVKQYEDAIKLYKAGKQVDYDNLPTPPGFAPIPVNTAASTTSPPSTQPSASSVAGAKPGPGAGASRPAPAAAARPAPAGAPSPAPAVTPRPAPPARSAPAVPQPGSSSSVPRQIQRQSSSRLHSRQEQQLAFLKERMAEFKQAAMNAKKSHDIELAKKYIRMMKGMEPMIEGCESGLPVDLSQVPPSPLESEDADKFVVVSAEDCEPTGDREEVFKTLQEDLVRQIRICVTNAQHYQKMGDVPAAAKFQKLEQNNRRDLDALKSAHRHGDPAPRFHYESRTFSMVQCNTDLGDTDLELTVVRGIQYNLPSGFSEKDMDTCVKYELGFPTEEPQTGSTGTVKDTVNPEYNETFKLQFNRKSKALLRFVERKGLKLDVLIKRGFFKGDKLLGTVNVKLQPLETKCVLHESYDLMEGRKSVGGKLEVKIRIRDPLKSKQVDEVKEKWLVIDQFIRTAGSKSQEESRAGKTQSDGTSCIEVLRFEKQMLDKQMGQLKDSLSLSQTQVLKHKSALLEEKIELQQKKLREGGIETWKAYLATVKTEAIAFEQEARQYAKLGDAQKFETLMNKKKIADKAIQAIKMKIPDA</sequence>
<feature type="compositionally biased region" description="Low complexity" evidence="2">
    <location>
        <begin position="565"/>
        <end position="589"/>
    </location>
</feature>
<comment type="similarity">
    <text evidence="1">Belongs to the CC2D1 family.</text>
</comment>
<comment type="caution">
    <text evidence="4">The sequence shown here is derived from an EMBL/GenBank/DDBJ whole genome shotgun (WGS) entry which is preliminary data.</text>
</comment>
<feature type="compositionally biased region" description="Low complexity" evidence="2">
    <location>
        <begin position="504"/>
        <end position="545"/>
    </location>
</feature>
<dbReference type="PROSITE" id="PS50004">
    <property type="entry name" value="C2"/>
    <property type="match status" value="1"/>
</dbReference>
<evidence type="ECO:0000256" key="2">
    <source>
        <dbReference type="SAM" id="MobiDB-lite"/>
    </source>
</evidence>
<feature type="compositionally biased region" description="Polar residues" evidence="2">
    <location>
        <begin position="384"/>
        <end position="406"/>
    </location>
</feature>
<dbReference type="InterPro" id="IPR006608">
    <property type="entry name" value="CC2D1A/B_DM14"/>
</dbReference>
<dbReference type="CDD" id="cd08690">
    <property type="entry name" value="C2_Freud-1"/>
    <property type="match status" value="1"/>
</dbReference>
<dbReference type="EMBL" id="CAJHNH020001095">
    <property type="protein sequence ID" value="CAG5121470.1"/>
    <property type="molecule type" value="Genomic_DNA"/>
</dbReference>
<proteinExistence type="inferred from homology"/>
<name>A0A8S3Z1G9_9EUPU</name>
<dbReference type="InterPro" id="IPR000008">
    <property type="entry name" value="C2_dom"/>
</dbReference>
<evidence type="ECO:0000313" key="5">
    <source>
        <dbReference type="Proteomes" id="UP000678393"/>
    </source>
</evidence>
<dbReference type="InterPro" id="IPR037772">
    <property type="entry name" value="C2_Freud"/>
</dbReference>
<protein>
    <recommendedName>
        <fullName evidence="3">C2 domain-containing protein</fullName>
    </recommendedName>
</protein>
<evidence type="ECO:0000313" key="4">
    <source>
        <dbReference type="EMBL" id="CAG5121470.1"/>
    </source>
</evidence>